<evidence type="ECO:0000313" key="3">
    <source>
        <dbReference type="Proteomes" id="UP000318571"/>
    </source>
</evidence>
<protein>
    <recommendedName>
        <fullName evidence="1">DUF7041 domain-containing protein</fullName>
    </recommendedName>
</protein>
<gene>
    <name evidence="2" type="ORF">TCAL_17224</name>
</gene>
<dbReference type="InterPro" id="IPR055469">
    <property type="entry name" value="DUF7041"/>
</dbReference>
<evidence type="ECO:0000313" key="2">
    <source>
        <dbReference type="EMBL" id="TRY61802.1"/>
    </source>
</evidence>
<feature type="domain" description="DUF7041" evidence="1">
    <location>
        <begin position="37"/>
        <end position="114"/>
    </location>
</feature>
<dbReference type="PANTHER" id="PTHR33327:SF3">
    <property type="entry name" value="RNA-DIRECTED DNA POLYMERASE"/>
    <property type="match status" value="1"/>
</dbReference>
<dbReference type="Proteomes" id="UP000318571">
    <property type="component" value="Chromosome 8"/>
</dbReference>
<sequence length="164" mass="17878">MEAVVPADPTAAAIAAAASTAATAAVNALSTGGFRAPTFWYDKPEVWFAKLEVLFEENAPKISLSCTKFNKTLPVLNQRVFSEVEDAVIYPPSVNCYKNLKAAVLKAFGRSQAAKDDAIWKIDGFGGRNATSFLRYLRSLSPNLPNLFRNHSCELSSSTTCPRW</sequence>
<organism evidence="2 3">
    <name type="scientific">Tigriopus californicus</name>
    <name type="common">Marine copepod</name>
    <dbReference type="NCBI Taxonomy" id="6832"/>
    <lineage>
        <taxon>Eukaryota</taxon>
        <taxon>Metazoa</taxon>
        <taxon>Ecdysozoa</taxon>
        <taxon>Arthropoda</taxon>
        <taxon>Crustacea</taxon>
        <taxon>Multicrustacea</taxon>
        <taxon>Hexanauplia</taxon>
        <taxon>Copepoda</taxon>
        <taxon>Harpacticoida</taxon>
        <taxon>Harpacticidae</taxon>
        <taxon>Tigriopus</taxon>
    </lineage>
</organism>
<comment type="caution">
    <text evidence="2">The sequence shown here is derived from an EMBL/GenBank/DDBJ whole genome shotgun (WGS) entry which is preliminary data.</text>
</comment>
<name>A0A553N8N6_TIGCA</name>
<dbReference type="OMA" id="PEVWFAK"/>
<dbReference type="PANTHER" id="PTHR33327">
    <property type="entry name" value="ENDONUCLEASE"/>
    <property type="match status" value="1"/>
</dbReference>
<dbReference type="AlphaFoldDB" id="A0A553N8N6"/>
<proteinExistence type="predicted"/>
<keyword evidence="3" id="KW-1185">Reference proteome</keyword>
<accession>A0A553N8N6</accession>
<dbReference type="STRING" id="6832.A0A553N8N6"/>
<dbReference type="EMBL" id="VCGU01000459">
    <property type="protein sequence ID" value="TRY61802.1"/>
    <property type="molecule type" value="Genomic_DNA"/>
</dbReference>
<dbReference type="Pfam" id="PF23055">
    <property type="entry name" value="DUF7041"/>
    <property type="match status" value="1"/>
</dbReference>
<reference evidence="2 3" key="1">
    <citation type="journal article" date="2018" name="Nat. Ecol. Evol.">
        <title>Genomic signatures of mitonuclear coevolution across populations of Tigriopus californicus.</title>
        <authorList>
            <person name="Barreto F.S."/>
            <person name="Watson E.T."/>
            <person name="Lima T.G."/>
            <person name="Willett C.S."/>
            <person name="Edmands S."/>
            <person name="Li W."/>
            <person name="Burton R.S."/>
        </authorList>
    </citation>
    <scope>NUCLEOTIDE SEQUENCE [LARGE SCALE GENOMIC DNA]</scope>
    <source>
        <strain evidence="2 3">San Diego</strain>
    </source>
</reference>
<evidence type="ECO:0000259" key="1">
    <source>
        <dbReference type="Pfam" id="PF23055"/>
    </source>
</evidence>